<name>A0AAW8PY94_VIBPH</name>
<feature type="transmembrane region" description="Helical" evidence="1">
    <location>
        <begin position="69"/>
        <end position="87"/>
    </location>
</feature>
<evidence type="ECO:0000313" key="2">
    <source>
        <dbReference type="EMBL" id="MDS1821178.1"/>
    </source>
</evidence>
<organism evidence="2 3">
    <name type="scientific">Vibrio parahaemolyticus</name>
    <dbReference type="NCBI Taxonomy" id="670"/>
    <lineage>
        <taxon>Bacteria</taxon>
        <taxon>Pseudomonadati</taxon>
        <taxon>Pseudomonadota</taxon>
        <taxon>Gammaproteobacteria</taxon>
        <taxon>Vibrionales</taxon>
        <taxon>Vibrionaceae</taxon>
        <taxon>Vibrio</taxon>
    </lineage>
</organism>
<keyword evidence="1" id="KW-0812">Transmembrane</keyword>
<accession>A0AAW8PY94</accession>
<protein>
    <submittedName>
        <fullName evidence="2">Uncharacterized protein</fullName>
    </submittedName>
</protein>
<dbReference type="AlphaFoldDB" id="A0AAW8PY94"/>
<dbReference type="EMBL" id="JAUHGG010000003">
    <property type="protein sequence ID" value="MDS1821178.1"/>
    <property type="molecule type" value="Genomic_DNA"/>
</dbReference>
<dbReference type="Proteomes" id="UP001253193">
    <property type="component" value="Unassembled WGS sequence"/>
</dbReference>
<proteinExistence type="predicted"/>
<feature type="transmembrane region" description="Helical" evidence="1">
    <location>
        <begin position="6"/>
        <end position="23"/>
    </location>
</feature>
<feature type="transmembrane region" description="Helical" evidence="1">
    <location>
        <begin position="35"/>
        <end position="57"/>
    </location>
</feature>
<keyword evidence="1" id="KW-1133">Transmembrane helix</keyword>
<sequence>MNKLKIGLTLLVIIIASILTIFITDSSKVFSILNLILYVSGVVSFIGLLHGLIKGIITSEHENWEPNRTDLIFALCTVLGLIIPALSA</sequence>
<dbReference type="RefSeq" id="WP_311020035.1">
    <property type="nucleotide sequence ID" value="NZ_JAUHGG010000003.1"/>
</dbReference>
<keyword evidence="1" id="KW-0472">Membrane</keyword>
<evidence type="ECO:0000313" key="3">
    <source>
        <dbReference type="Proteomes" id="UP001253193"/>
    </source>
</evidence>
<evidence type="ECO:0000256" key="1">
    <source>
        <dbReference type="SAM" id="Phobius"/>
    </source>
</evidence>
<gene>
    <name evidence="2" type="ORF">QX249_10940</name>
</gene>
<comment type="caution">
    <text evidence="2">The sequence shown here is derived from an EMBL/GenBank/DDBJ whole genome shotgun (WGS) entry which is preliminary data.</text>
</comment>
<reference evidence="2" key="1">
    <citation type="submission" date="2023-06" db="EMBL/GenBank/DDBJ databases">
        <title>Genomic Diversity of Vibrio spp. and Metagenomic Analysis of Pathogens in Florida Gulf Coastal Waters Following Hurricane Ian.</title>
        <authorList>
            <person name="Brumfield K.D."/>
        </authorList>
    </citation>
    <scope>NUCLEOTIDE SEQUENCE</scope>
    <source>
        <strain evidence="2">WBS2B-138</strain>
    </source>
</reference>